<evidence type="ECO:0000313" key="3">
    <source>
        <dbReference type="EMBL" id="SFX79381.1"/>
    </source>
</evidence>
<dbReference type="OrthoDB" id="2989600at2"/>
<dbReference type="SFLD" id="SFLDS00005">
    <property type="entry name" value="Isoprenoid_Synthase_Type_I"/>
    <property type="match status" value="1"/>
</dbReference>
<evidence type="ECO:0000256" key="1">
    <source>
        <dbReference type="ARBA" id="ARBA00023239"/>
    </source>
</evidence>
<keyword evidence="2" id="KW-0460">Magnesium</keyword>
<dbReference type="SUPFAM" id="SSF48576">
    <property type="entry name" value="Terpenoid synthases"/>
    <property type="match status" value="1"/>
</dbReference>
<keyword evidence="2" id="KW-0479">Metal-binding</keyword>
<evidence type="ECO:0000313" key="4">
    <source>
        <dbReference type="Proteomes" id="UP000181909"/>
    </source>
</evidence>
<comment type="cofactor">
    <cofactor evidence="2">
        <name>Mg(2+)</name>
        <dbReference type="ChEBI" id="CHEBI:18420"/>
    </cofactor>
</comment>
<dbReference type="GO" id="GO:0046872">
    <property type="term" value="F:metal ion binding"/>
    <property type="evidence" value="ECO:0007669"/>
    <property type="project" value="UniProtKB-KW"/>
</dbReference>
<dbReference type="RefSeq" id="WP_072485402.1">
    <property type="nucleotide sequence ID" value="NZ_CP108284.1"/>
</dbReference>
<protein>
    <recommendedName>
        <fullName evidence="2">Terpene synthase</fullName>
        <ecNumber evidence="2">4.2.3.-</ecNumber>
    </recommendedName>
</protein>
<evidence type="ECO:0000256" key="2">
    <source>
        <dbReference type="RuleBase" id="RU366034"/>
    </source>
</evidence>
<gene>
    <name evidence="3" type="ORF">SAMN02787144_1006182</name>
</gene>
<dbReference type="EMBL" id="FPJO01000006">
    <property type="protein sequence ID" value="SFX79381.1"/>
    <property type="molecule type" value="Genomic_DNA"/>
</dbReference>
<dbReference type="EC" id="4.2.3.-" evidence="2"/>
<keyword evidence="1 2" id="KW-0456">Lyase</keyword>
<dbReference type="PANTHER" id="PTHR35201">
    <property type="entry name" value="TERPENE SYNTHASE"/>
    <property type="match status" value="1"/>
</dbReference>
<name>A0A1K2A0Z3_STRAR</name>
<dbReference type="Pfam" id="PF19086">
    <property type="entry name" value="Terpene_syn_C_2"/>
    <property type="match status" value="1"/>
</dbReference>
<dbReference type="InterPro" id="IPR034686">
    <property type="entry name" value="Terpene_cyclase-like_2"/>
</dbReference>
<accession>A0A1K2A0Z3</accession>
<dbReference type="STRING" id="1893.SAMN02787144_1006182"/>
<dbReference type="Proteomes" id="UP000181909">
    <property type="component" value="Unassembled WGS sequence"/>
</dbReference>
<dbReference type="InterPro" id="IPR008949">
    <property type="entry name" value="Isoprenoid_synthase_dom_sf"/>
</dbReference>
<dbReference type="PANTHER" id="PTHR35201:SF4">
    <property type="entry name" value="BETA-PINACENE SYNTHASE-RELATED"/>
    <property type="match status" value="1"/>
</dbReference>
<dbReference type="Gene3D" id="1.10.600.10">
    <property type="entry name" value="Farnesyl Diphosphate Synthase"/>
    <property type="match status" value="1"/>
</dbReference>
<organism evidence="3 4">
    <name type="scientific">Streptomyces atratus</name>
    <dbReference type="NCBI Taxonomy" id="1893"/>
    <lineage>
        <taxon>Bacteria</taxon>
        <taxon>Bacillati</taxon>
        <taxon>Actinomycetota</taxon>
        <taxon>Actinomycetes</taxon>
        <taxon>Kitasatosporales</taxon>
        <taxon>Streptomycetaceae</taxon>
        <taxon>Streptomyces</taxon>
    </lineage>
</organism>
<sequence>MSHTRSSDARTLPMPDLRGSFPGPFATSPYADAIEEQTAHWLRAFPLIGSPGEAKALCNITAHGVARVLPAADRDGVFLCADLFLWLTAFDDVHGEAEGGRDTARLVRRISHCVHLLAGHDEPAADDDAYIAALRDLLHRFRERATPAQYLRLTAHLRDNLFGILWEAHHLDRPDQVTLSDYCAMRPHTVFVRTVMATAEVALGYELTEDQRTSTAVRELEKAVADLAGWINDLASYAKETDRGGPTPPSLPTLLIRHRECDLEEAFRLASRMCEGQASTARLRITELAANSGNALADHARAMEAVAASYVWHIGHARYDSFGEVGAMQ</sequence>
<dbReference type="SFLD" id="SFLDG01020">
    <property type="entry name" value="Terpene_Cyclase_Like_2"/>
    <property type="match status" value="1"/>
</dbReference>
<dbReference type="GO" id="GO:0010333">
    <property type="term" value="F:terpene synthase activity"/>
    <property type="evidence" value="ECO:0007669"/>
    <property type="project" value="InterPro"/>
</dbReference>
<dbReference type="AlphaFoldDB" id="A0A1K2A0Z3"/>
<proteinExistence type="inferred from homology"/>
<comment type="similarity">
    <text evidence="2">Belongs to the terpene synthase family.</text>
</comment>
<reference evidence="3 4" key="1">
    <citation type="submission" date="2016-11" db="EMBL/GenBank/DDBJ databases">
        <authorList>
            <person name="Jaros S."/>
            <person name="Januszkiewicz K."/>
            <person name="Wedrychowicz H."/>
        </authorList>
    </citation>
    <scope>NUCLEOTIDE SEQUENCE [LARGE SCALE GENOMIC DNA]</scope>
    <source>
        <strain evidence="3 4">OK807</strain>
    </source>
</reference>